<dbReference type="PANTHER" id="PTHR14413">
    <property type="entry name" value="RIBOSOMAL PROTEIN L17"/>
    <property type="match status" value="1"/>
</dbReference>
<name>A0A3P8MF54_9BACT</name>
<accession>A0A3P8MF54</accession>
<dbReference type="SUPFAM" id="SSF64263">
    <property type="entry name" value="Prokaryotic ribosomal protein L17"/>
    <property type="match status" value="1"/>
</dbReference>
<dbReference type="OrthoDB" id="9809073at2"/>
<keyword evidence="3 4" id="KW-0687">Ribonucleoprotein</keyword>
<evidence type="ECO:0000256" key="2">
    <source>
        <dbReference type="ARBA" id="ARBA00022980"/>
    </source>
</evidence>
<dbReference type="InterPro" id="IPR036373">
    <property type="entry name" value="Ribosomal_bL17_sf"/>
</dbReference>
<dbReference type="PANTHER" id="PTHR14413:SF16">
    <property type="entry name" value="LARGE RIBOSOMAL SUBUNIT PROTEIN BL17M"/>
    <property type="match status" value="1"/>
</dbReference>
<organism evidence="7 8">
    <name type="scientific">Mycoplasmopsis caviae</name>
    <dbReference type="NCBI Taxonomy" id="55603"/>
    <lineage>
        <taxon>Bacteria</taxon>
        <taxon>Bacillati</taxon>
        <taxon>Mycoplasmatota</taxon>
        <taxon>Mycoplasmoidales</taxon>
        <taxon>Metamycoplasmataceae</taxon>
        <taxon>Mycoplasmopsis</taxon>
    </lineage>
</organism>
<dbReference type="NCBIfam" id="TIGR00059">
    <property type="entry name" value="L17"/>
    <property type="match status" value="1"/>
</dbReference>
<evidence type="ECO:0000256" key="4">
    <source>
        <dbReference type="HAMAP-Rule" id="MF_01368"/>
    </source>
</evidence>
<feature type="compositionally biased region" description="Basic and acidic residues" evidence="6">
    <location>
        <begin position="126"/>
        <end position="140"/>
    </location>
</feature>
<evidence type="ECO:0000256" key="6">
    <source>
        <dbReference type="SAM" id="MobiDB-lite"/>
    </source>
</evidence>
<dbReference type="AlphaFoldDB" id="A0A3P8MF54"/>
<evidence type="ECO:0000256" key="5">
    <source>
        <dbReference type="RuleBase" id="RU000660"/>
    </source>
</evidence>
<dbReference type="Gene3D" id="3.90.1030.10">
    <property type="entry name" value="Ribosomal protein L17"/>
    <property type="match status" value="1"/>
</dbReference>
<dbReference type="PROSITE" id="PS01167">
    <property type="entry name" value="RIBOSOMAL_L17"/>
    <property type="match status" value="1"/>
</dbReference>
<evidence type="ECO:0000313" key="8">
    <source>
        <dbReference type="Proteomes" id="UP000280036"/>
    </source>
</evidence>
<comment type="subunit">
    <text evidence="4">Part of the 50S ribosomal subunit. Contacts protein L32.</text>
</comment>
<gene>
    <name evidence="4 7" type="primary">rplQ</name>
    <name evidence="7" type="ORF">NCTC10126_00110</name>
</gene>
<dbReference type="HAMAP" id="MF_01368">
    <property type="entry name" value="Ribosomal_bL17"/>
    <property type="match status" value="1"/>
</dbReference>
<proteinExistence type="inferred from homology"/>
<dbReference type="InterPro" id="IPR047859">
    <property type="entry name" value="Ribosomal_bL17_CS"/>
</dbReference>
<dbReference type="EMBL" id="UZVY01000001">
    <property type="protein sequence ID" value="VDR41633.1"/>
    <property type="molecule type" value="Genomic_DNA"/>
</dbReference>
<dbReference type="Proteomes" id="UP000280036">
    <property type="component" value="Unassembled WGS sequence"/>
</dbReference>
<dbReference type="Pfam" id="PF01196">
    <property type="entry name" value="Ribosomal_L17"/>
    <property type="match status" value="1"/>
</dbReference>
<comment type="similarity">
    <text evidence="1 4 5">Belongs to the bacterial ribosomal protein bL17 family.</text>
</comment>
<protein>
    <recommendedName>
        <fullName evidence="4">Large ribosomal subunit protein bL17</fullName>
    </recommendedName>
</protein>
<dbReference type="InterPro" id="IPR000456">
    <property type="entry name" value="Ribosomal_bL17"/>
</dbReference>
<reference evidence="7 8" key="1">
    <citation type="submission" date="2018-12" db="EMBL/GenBank/DDBJ databases">
        <authorList>
            <consortium name="Pathogen Informatics"/>
        </authorList>
    </citation>
    <scope>NUCLEOTIDE SEQUENCE [LARGE SCALE GENOMIC DNA]</scope>
    <source>
        <strain evidence="7 8">NCTC10126</strain>
    </source>
</reference>
<feature type="region of interest" description="Disordered" evidence="6">
    <location>
        <begin position="126"/>
        <end position="158"/>
    </location>
</feature>
<dbReference type="GO" id="GO:0003735">
    <property type="term" value="F:structural constituent of ribosome"/>
    <property type="evidence" value="ECO:0007669"/>
    <property type="project" value="InterPro"/>
</dbReference>
<dbReference type="GO" id="GO:0006412">
    <property type="term" value="P:translation"/>
    <property type="evidence" value="ECO:0007669"/>
    <property type="project" value="UniProtKB-UniRule"/>
</dbReference>
<evidence type="ECO:0000256" key="1">
    <source>
        <dbReference type="ARBA" id="ARBA00008777"/>
    </source>
</evidence>
<dbReference type="GO" id="GO:0022625">
    <property type="term" value="C:cytosolic large ribosomal subunit"/>
    <property type="evidence" value="ECO:0007669"/>
    <property type="project" value="TreeGrafter"/>
</dbReference>
<keyword evidence="2 4" id="KW-0689">Ribosomal protein</keyword>
<evidence type="ECO:0000313" key="7">
    <source>
        <dbReference type="EMBL" id="VDR41633.1"/>
    </source>
</evidence>
<evidence type="ECO:0000256" key="3">
    <source>
        <dbReference type="ARBA" id="ARBA00023274"/>
    </source>
</evidence>
<sequence>MANPTQIYSRDTKWRKGVIRTLVSELFLHGRLTTTLTRAKELRRHAEKLITKAKNPTLANRRIAASFLRTIVNNESKKDVLKILFEEIAPSYMNRNGGYTRIYKLVSRAGDNAPMAIIELVKGEKVKTSKMEKTSKDNDTKISTPKTSKSKKDAKVTK</sequence>